<evidence type="ECO:0000313" key="2">
    <source>
        <dbReference type="EMBL" id="RCI09201.1"/>
    </source>
</evidence>
<feature type="compositionally biased region" description="Basic and acidic residues" evidence="1">
    <location>
        <begin position="232"/>
        <end position="244"/>
    </location>
</feature>
<evidence type="ECO:0000313" key="3">
    <source>
        <dbReference type="Proteomes" id="UP000253664"/>
    </source>
</evidence>
<gene>
    <name evidence="2" type="ORF">L249_1441</name>
</gene>
<dbReference type="EMBL" id="LKCN02000016">
    <property type="protein sequence ID" value="RCI09201.1"/>
    <property type="molecule type" value="Genomic_DNA"/>
</dbReference>
<feature type="region of interest" description="Disordered" evidence="1">
    <location>
        <begin position="133"/>
        <end position="244"/>
    </location>
</feature>
<dbReference type="Proteomes" id="UP000253664">
    <property type="component" value="Unassembled WGS sequence"/>
</dbReference>
<protein>
    <submittedName>
        <fullName evidence="2">Uncharacterized protein</fullName>
    </submittedName>
</protein>
<organism evidence="2 3">
    <name type="scientific">Ophiocordyceps polyrhachis-furcata BCC 54312</name>
    <dbReference type="NCBI Taxonomy" id="1330021"/>
    <lineage>
        <taxon>Eukaryota</taxon>
        <taxon>Fungi</taxon>
        <taxon>Dikarya</taxon>
        <taxon>Ascomycota</taxon>
        <taxon>Pezizomycotina</taxon>
        <taxon>Sordariomycetes</taxon>
        <taxon>Hypocreomycetidae</taxon>
        <taxon>Hypocreales</taxon>
        <taxon>Ophiocordycipitaceae</taxon>
        <taxon>Ophiocordyceps</taxon>
    </lineage>
</organism>
<name>A0A367L461_9HYPO</name>
<proteinExistence type="predicted"/>
<dbReference type="AlphaFoldDB" id="A0A367L461"/>
<keyword evidence="3" id="KW-1185">Reference proteome</keyword>
<comment type="caution">
    <text evidence="2">The sequence shown here is derived from an EMBL/GenBank/DDBJ whole genome shotgun (WGS) entry which is preliminary data.</text>
</comment>
<reference evidence="2 3" key="1">
    <citation type="journal article" date="2015" name="BMC Genomics">
        <title>Insights from the genome of Ophiocordyceps polyrhachis-furcata to pathogenicity and host specificity in insect fungi.</title>
        <authorList>
            <person name="Wichadakul D."/>
            <person name="Kobmoo N."/>
            <person name="Ingsriswang S."/>
            <person name="Tangphatsornruang S."/>
            <person name="Chantasingh D."/>
            <person name="Luangsa-ard J.J."/>
            <person name="Eurwilaichitr L."/>
        </authorList>
    </citation>
    <scope>NUCLEOTIDE SEQUENCE [LARGE SCALE GENOMIC DNA]</scope>
    <source>
        <strain evidence="2 3">BCC 54312</strain>
    </source>
</reference>
<feature type="non-terminal residue" evidence="2">
    <location>
        <position position="1"/>
    </location>
</feature>
<sequence>LVARLAAKPATYMPTYDDDHDLELLKGRQKYFWTLSSGYERDLSYLVGPPFDQLIEITWSPTGGKKKGIFWGVLPAMLGFIGLGTRQGKDKVICPVDWTNAGRYDGVADSNDSLASKNPTAFQSTVTLNTRQGSVYDGDGFLSPSPPSFGRPEAASSESSLHDGRKKASARGEVDAALVGPKEPWPGSAAPPSRPALGAGGKRKNLSSHEQTRMRDEWEITGGRPRASRVTRPGDERLHMRVYR</sequence>
<evidence type="ECO:0000256" key="1">
    <source>
        <dbReference type="SAM" id="MobiDB-lite"/>
    </source>
</evidence>
<accession>A0A367L461</accession>